<keyword evidence="2" id="KW-1185">Reference proteome</keyword>
<protein>
    <submittedName>
        <fullName evidence="1">Uncharacterized protein</fullName>
    </submittedName>
</protein>
<gene>
    <name evidence="1" type="ORF">WM41_2405</name>
</gene>
<proteinExistence type="predicted"/>
<evidence type="ECO:0000313" key="2">
    <source>
        <dbReference type="Proteomes" id="UP000070339"/>
    </source>
</evidence>
<sequence length="50" mass="5509">MTTVARRDPADKAKIDAIEKKLLANPEIAKLIDELGTLKPSPTHKQLDTL</sequence>
<organism evidence="1 2">
    <name type="scientific">Corynebacterium simulans</name>
    <dbReference type="NCBI Taxonomy" id="146827"/>
    <lineage>
        <taxon>Bacteria</taxon>
        <taxon>Bacillati</taxon>
        <taxon>Actinomycetota</taxon>
        <taxon>Actinomycetes</taxon>
        <taxon>Mycobacteriales</taxon>
        <taxon>Corynebacteriaceae</taxon>
        <taxon>Corynebacterium</taxon>
    </lineage>
</organism>
<accession>A0ABR5V707</accession>
<dbReference type="Proteomes" id="UP000070339">
    <property type="component" value="Unassembled WGS sequence"/>
</dbReference>
<name>A0ABR5V707_9CORY</name>
<comment type="caution">
    <text evidence="1">The sequence shown here is derived from an EMBL/GenBank/DDBJ whole genome shotgun (WGS) entry which is preliminary data.</text>
</comment>
<dbReference type="EMBL" id="LTEB01000041">
    <property type="protein sequence ID" value="KXU17162.1"/>
    <property type="molecule type" value="Genomic_DNA"/>
</dbReference>
<evidence type="ECO:0000313" key="1">
    <source>
        <dbReference type="EMBL" id="KXU17162.1"/>
    </source>
</evidence>
<dbReference type="RefSeq" id="WP_158510286.1">
    <property type="nucleotide sequence ID" value="NZ_CP014635.1"/>
</dbReference>
<reference evidence="1 2" key="1">
    <citation type="journal article" date="2016" name="Int. J. Syst. Evol. Microbiol.">
        <title>Resolving the Complexity of Human Skin Metagenomes Using Single-Molecule Sequencing.</title>
        <authorList>
            <consortium name="NISC Comparative Sequencing Program"/>
            <person name="Tsai Y.C."/>
            <person name="Conlan S."/>
            <person name="Deming C."/>
            <person name="Segre J.A."/>
            <person name="Kong H.H."/>
            <person name="Korlach J."/>
            <person name="Oh J."/>
        </authorList>
    </citation>
    <scope>NUCLEOTIDE SEQUENCE [LARGE SCALE GENOMIC DNA]</scope>
    <source>
        <strain evidence="1 2">1B08</strain>
    </source>
</reference>